<evidence type="ECO:0000259" key="4">
    <source>
        <dbReference type="PROSITE" id="PS50932"/>
    </source>
</evidence>
<sequence>MTAGRTRRPGRGVSMADVARLAGVSSQTVSRVSTGHPSVVESTRRQVLAAMQQLGYRPNSAARALKRGEFRTLGVILFTLATTGNSRTVEAIAAYAASEGYAITLIPVAAPTQDGVLGAFSRLGELAVDGIIVIMEVHLLDAANLSLPPGVQVVVVDSDAGDRYPVVDTDQADGARQAVQHLLDLGHETVWHVTGPAESFASERRTQAWRRTLLEAGRTVPPVRRGDWSADSGYRAGLSLAAEPDCTAVFAANDQMALGVLRALHERGRPVPRDVSVVGFDDIPDSSSFIPPLTTVHQDFAEVGRRCVQGLLRQIRDEPAGPGTVLVPTRLVQRASTAAPRRSPG</sequence>
<dbReference type="PANTHER" id="PTHR30146">
    <property type="entry name" value="LACI-RELATED TRANSCRIPTIONAL REPRESSOR"/>
    <property type="match status" value="1"/>
</dbReference>
<evidence type="ECO:0000313" key="6">
    <source>
        <dbReference type="Proteomes" id="UP000647172"/>
    </source>
</evidence>
<comment type="caution">
    <text evidence="5">The sequence shown here is derived from an EMBL/GenBank/DDBJ whole genome shotgun (WGS) entry which is preliminary data.</text>
</comment>
<keyword evidence="1" id="KW-0805">Transcription regulation</keyword>
<dbReference type="GO" id="GO:0000976">
    <property type="term" value="F:transcription cis-regulatory region binding"/>
    <property type="evidence" value="ECO:0007669"/>
    <property type="project" value="TreeGrafter"/>
</dbReference>
<protein>
    <submittedName>
        <fullName evidence="5">LacI family transcriptional regulator</fullName>
    </submittedName>
</protein>
<organism evidence="5 6">
    <name type="scientific">Actinoplanes nipponensis</name>
    <dbReference type="NCBI Taxonomy" id="135950"/>
    <lineage>
        <taxon>Bacteria</taxon>
        <taxon>Bacillati</taxon>
        <taxon>Actinomycetota</taxon>
        <taxon>Actinomycetes</taxon>
        <taxon>Micromonosporales</taxon>
        <taxon>Micromonosporaceae</taxon>
        <taxon>Actinoplanes</taxon>
    </lineage>
</organism>
<keyword evidence="6" id="KW-1185">Reference proteome</keyword>
<dbReference type="EMBL" id="BOMQ01000048">
    <property type="protein sequence ID" value="GIE50437.1"/>
    <property type="molecule type" value="Genomic_DNA"/>
</dbReference>
<proteinExistence type="predicted"/>
<accession>A0A919MN00</accession>
<dbReference type="SMART" id="SM00354">
    <property type="entry name" value="HTH_LACI"/>
    <property type="match status" value="1"/>
</dbReference>
<dbReference type="InterPro" id="IPR000843">
    <property type="entry name" value="HTH_LacI"/>
</dbReference>
<dbReference type="CDD" id="cd01392">
    <property type="entry name" value="HTH_LacI"/>
    <property type="match status" value="1"/>
</dbReference>
<evidence type="ECO:0000313" key="5">
    <source>
        <dbReference type="EMBL" id="GIE50437.1"/>
    </source>
</evidence>
<evidence type="ECO:0000256" key="3">
    <source>
        <dbReference type="ARBA" id="ARBA00023163"/>
    </source>
</evidence>
<dbReference type="CDD" id="cd01574">
    <property type="entry name" value="PBP1_LacI"/>
    <property type="match status" value="1"/>
</dbReference>
<feature type="domain" description="HTH lacI-type" evidence="4">
    <location>
        <begin position="13"/>
        <end position="67"/>
    </location>
</feature>
<dbReference type="GO" id="GO:0003700">
    <property type="term" value="F:DNA-binding transcription factor activity"/>
    <property type="evidence" value="ECO:0007669"/>
    <property type="project" value="TreeGrafter"/>
</dbReference>
<dbReference type="InterPro" id="IPR028082">
    <property type="entry name" value="Peripla_BP_I"/>
</dbReference>
<evidence type="ECO:0000256" key="1">
    <source>
        <dbReference type="ARBA" id="ARBA00023015"/>
    </source>
</evidence>
<evidence type="ECO:0000256" key="2">
    <source>
        <dbReference type="ARBA" id="ARBA00023125"/>
    </source>
</evidence>
<name>A0A919MN00_9ACTN</name>
<keyword evidence="2" id="KW-0238">DNA-binding</keyword>
<dbReference type="Pfam" id="PF13377">
    <property type="entry name" value="Peripla_BP_3"/>
    <property type="match status" value="1"/>
</dbReference>
<gene>
    <name evidence="5" type="ORF">Ani05nite_39710</name>
</gene>
<reference evidence="5" key="1">
    <citation type="submission" date="2021-01" db="EMBL/GenBank/DDBJ databases">
        <title>Whole genome shotgun sequence of Actinoplanes nipponensis NBRC 14063.</title>
        <authorList>
            <person name="Komaki H."/>
            <person name="Tamura T."/>
        </authorList>
    </citation>
    <scope>NUCLEOTIDE SEQUENCE</scope>
    <source>
        <strain evidence="5">NBRC 14063</strain>
    </source>
</reference>
<dbReference type="Pfam" id="PF00356">
    <property type="entry name" value="LacI"/>
    <property type="match status" value="1"/>
</dbReference>
<dbReference type="Proteomes" id="UP000647172">
    <property type="component" value="Unassembled WGS sequence"/>
</dbReference>
<dbReference type="SUPFAM" id="SSF47413">
    <property type="entry name" value="lambda repressor-like DNA-binding domains"/>
    <property type="match status" value="1"/>
</dbReference>
<dbReference type="InterPro" id="IPR046335">
    <property type="entry name" value="LacI/GalR-like_sensor"/>
</dbReference>
<dbReference type="Gene3D" id="1.10.260.40">
    <property type="entry name" value="lambda repressor-like DNA-binding domains"/>
    <property type="match status" value="1"/>
</dbReference>
<dbReference type="AlphaFoldDB" id="A0A919MN00"/>
<keyword evidence="3" id="KW-0804">Transcription</keyword>
<dbReference type="PROSITE" id="PS50932">
    <property type="entry name" value="HTH_LACI_2"/>
    <property type="match status" value="1"/>
</dbReference>
<dbReference type="RefSeq" id="WP_203770228.1">
    <property type="nucleotide sequence ID" value="NZ_BAAAYJ010000026.1"/>
</dbReference>
<dbReference type="InterPro" id="IPR010982">
    <property type="entry name" value="Lambda_DNA-bd_dom_sf"/>
</dbReference>
<dbReference type="PANTHER" id="PTHR30146:SF153">
    <property type="entry name" value="LACTOSE OPERON REPRESSOR"/>
    <property type="match status" value="1"/>
</dbReference>
<dbReference type="SUPFAM" id="SSF53822">
    <property type="entry name" value="Periplasmic binding protein-like I"/>
    <property type="match status" value="1"/>
</dbReference>
<dbReference type="Gene3D" id="3.40.50.2300">
    <property type="match status" value="2"/>
</dbReference>